<organism evidence="2 3">
    <name type="scientific">Halarchaeum nitratireducens</name>
    <dbReference type="NCBI Taxonomy" id="489913"/>
    <lineage>
        <taxon>Archaea</taxon>
        <taxon>Methanobacteriati</taxon>
        <taxon>Methanobacteriota</taxon>
        <taxon>Stenosarchaea group</taxon>
        <taxon>Halobacteria</taxon>
        <taxon>Halobacteriales</taxon>
        <taxon>Halobacteriaceae</taxon>
    </lineage>
</organism>
<accession>A0A830GCD9</accession>
<dbReference type="Proteomes" id="UP000608850">
    <property type="component" value="Unassembled WGS sequence"/>
</dbReference>
<gene>
    <name evidence="2" type="ORF">GCM10009021_18530</name>
</gene>
<dbReference type="InterPro" id="IPR056109">
    <property type="entry name" value="DUF7692"/>
</dbReference>
<feature type="domain" description="DUF7692" evidence="1">
    <location>
        <begin position="1"/>
        <end position="54"/>
    </location>
</feature>
<name>A0A830GCD9_9EURY</name>
<sequence length="88" mass="10155">MRIRTDGDYAYWKDVIEDAADFWGVNKTDAIVRSCDLAGRLVPQLEEALTHEELPPRVAQEIVEMVNRECRNVLIKYCEPNVKVSFDV</sequence>
<dbReference type="AlphaFoldDB" id="A0A830GCD9"/>
<protein>
    <recommendedName>
        <fullName evidence="1">DUF7692 domain-containing protein</fullName>
    </recommendedName>
</protein>
<comment type="caution">
    <text evidence="2">The sequence shown here is derived from an EMBL/GenBank/DDBJ whole genome shotgun (WGS) entry which is preliminary data.</text>
</comment>
<evidence type="ECO:0000313" key="3">
    <source>
        <dbReference type="Proteomes" id="UP000608850"/>
    </source>
</evidence>
<evidence type="ECO:0000259" key="1">
    <source>
        <dbReference type="Pfam" id="PF24743"/>
    </source>
</evidence>
<dbReference type="Pfam" id="PF24743">
    <property type="entry name" value="DUF7692"/>
    <property type="match status" value="1"/>
</dbReference>
<dbReference type="RefSeq" id="WP_188878557.1">
    <property type="nucleotide sequence ID" value="NZ_BMOQ01000005.1"/>
</dbReference>
<dbReference type="EMBL" id="BMOQ01000005">
    <property type="protein sequence ID" value="GGN17906.1"/>
    <property type="molecule type" value="Genomic_DNA"/>
</dbReference>
<reference evidence="2 3" key="1">
    <citation type="journal article" date="2019" name="Int. J. Syst. Evol. Microbiol.">
        <title>The Global Catalogue of Microorganisms (GCM) 10K type strain sequencing project: providing services to taxonomists for standard genome sequencing and annotation.</title>
        <authorList>
            <consortium name="The Broad Institute Genomics Platform"/>
            <consortium name="The Broad Institute Genome Sequencing Center for Infectious Disease"/>
            <person name="Wu L."/>
            <person name="Ma J."/>
        </authorList>
    </citation>
    <scope>NUCLEOTIDE SEQUENCE [LARGE SCALE GENOMIC DNA]</scope>
    <source>
        <strain evidence="2 3">JCM 16331</strain>
    </source>
</reference>
<proteinExistence type="predicted"/>
<dbReference type="OrthoDB" id="197139at2157"/>
<evidence type="ECO:0000313" key="2">
    <source>
        <dbReference type="EMBL" id="GGN17906.1"/>
    </source>
</evidence>
<keyword evidence="3" id="KW-1185">Reference proteome</keyword>